<dbReference type="OrthoDB" id="9784719at2"/>
<dbReference type="AlphaFoldDB" id="A0A4Q8LDA4"/>
<organism evidence="4 5">
    <name type="scientific">Pseudoxanthomonas winnipegensis</name>
    <dbReference type="NCBI Taxonomy" id="2480810"/>
    <lineage>
        <taxon>Bacteria</taxon>
        <taxon>Pseudomonadati</taxon>
        <taxon>Pseudomonadota</taxon>
        <taxon>Gammaproteobacteria</taxon>
        <taxon>Lysobacterales</taxon>
        <taxon>Lysobacteraceae</taxon>
        <taxon>Pseudoxanthomonas</taxon>
    </lineage>
</organism>
<dbReference type="PANTHER" id="PTHR44591">
    <property type="entry name" value="STRESS RESPONSE REGULATOR PROTEIN 1"/>
    <property type="match status" value="1"/>
</dbReference>
<gene>
    <name evidence="4" type="ORF">EA660_05390</name>
</gene>
<feature type="domain" description="Response regulatory" evidence="3">
    <location>
        <begin position="6"/>
        <end position="119"/>
    </location>
</feature>
<dbReference type="InterPro" id="IPR050595">
    <property type="entry name" value="Bact_response_regulator"/>
</dbReference>
<dbReference type="InterPro" id="IPR011006">
    <property type="entry name" value="CheY-like_superfamily"/>
</dbReference>
<name>A0A4Q8LDA4_9GAMM</name>
<dbReference type="RefSeq" id="WP_130550530.1">
    <property type="nucleotide sequence ID" value="NZ_SHMC01000002.1"/>
</dbReference>
<accession>A0A4Q8LDA4</accession>
<feature type="modified residue" description="4-aspartylphosphate" evidence="2">
    <location>
        <position position="56"/>
    </location>
</feature>
<dbReference type="Pfam" id="PF00072">
    <property type="entry name" value="Response_reg"/>
    <property type="match status" value="1"/>
</dbReference>
<keyword evidence="1 2" id="KW-0597">Phosphoprotein</keyword>
<dbReference type="GO" id="GO:0000160">
    <property type="term" value="P:phosphorelay signal transduction system"/>
    <property type="evidence" value="ECO:0007669"/>
    <property type="project" value="InterPro"/>
</dbReference>
<dbReference type="PROSITE" id="PS50110">
    <property type="entry name" value="RESPONSE_REGULATORY"/>
    <property type="match status" value="1"/>
</dbReference>
<evidence type="ECO:0000313" key="5">
    <source>
        <dbReference type="Proteomes" id="UP000292627"/>
    </source>
</evidence>
<dbReference type="SMART" id="SM00448">
    <property type="entry name" value="REC"/>
    <property type="match status" value="1"/>
</dbReference>
<protein>
    <submittedName>
        <fullName evidence="4">Response regulator</fullName>
    </submittedName>
</protein>
<reference evidence="4 5" key="1">
    <citation type="submission" date="2019-02" db="EMBL/GenBank/DDBJ databases">
        <title>WGS of Pseudoxanthomonas species novum from clinical isolates.</title>
        <authorList>
            <person name="Bernier A.-M."/>
            <person name="Bernard K."/>
            <person name="Vachon A."/>
        </authorList>
    </citation>
    <scope>NUCLEOTIDE SEQUENCE [LARGE SCALE GENOMIC DNA]</scope>
    <source>
        <strain evidence="4 5">NML171200</strain>
    </source>
</reference>
<dbReference type="Gene3D" id="3.40.50.2300">
    <property type="match status" value="1"/>
</dbReference>
<dbReference type="PANTHER" id="PTHR44591:SF21">
    <property type="entry name" value="TWO-COMPONENT RESPONSE REGULATOR"/>
    <property type="match status" value="1"/>
</dbReference>
<sequence length="125" mass="13746">MSEPLRILFVEDQADLRELMSDVFVQMGMEVSALSDAAAALELLAEGTPVDVLFTDVYMPGRMSGAELSMRVAQRWPQVRIVLASGHARHQLPDLPPGVQFIQKPYSLQQAARLIRGETISPQAA</sequence>
<dbReference type="SUPFAM" id="SSF52172">
    <property type="entry name" value="CheY-like"/>
    <property type="match status" value="1"/>
</dbReference>
<dbReference type="Proteomes" id="UP000292627">
    <property type="component" value="Unassembled WGS sequence"/>
</dbReference>
<dbReference type="InterPro" id="IPR001789">
    <property type="entry name" value="Sig_transdc_resp-reg_receiver"/>
</dbReference>
<dbReference type="EMBL" id="SHMC01000002">
    <property type="protein sequence ID" value="TAA26656.1"/>
    <property type="molecule type" value="Genomic_DNA"/>
</dbReference>
<evidence type="ECO:0000259" key="3">
    <source>
        <dbReference type="PROSITE" id="PS50110"/>
    </source>
</evidence>
<proteinExistence type="predicted"/>
<comment type="caution">
    <text evidence="4">The sequence shown here is derived from an EMBL/GenBank/DDBJ whole genome shotgun (WGS) entry which is preliminary data.</text>
</comment>
<evidence type="ECO:0000256" key="1">
    <source>
        <dbReference type="ARBA" id="ARBA00022553"/>
    </source>
</evidence>
<evidence type="ECO:0000313" key="4">
    <source>
        <dbReference type="EMBL" id="TAA26656.1"/>
    </source>
</evidence>
<evidence type="ECO:0000256" key="2">
    <source>
        <dbReference type="PROSITE-ProRule" id="PRU00169"/>
    </source>
</evidence>